<reference evidence="2" key="1">
    <citation type="submission" date="2021-01" db="EMBL/GenBank/DDBJ databases">
        <title>Whole genome shotgun sequence of Verrucosispora sediminis NBRC 107745.</title>
        <authorList>
            <person name="Komaki H."/>
            <person name="Tamura T."/>
        </authorList>
    </citation>
    <scope>NUCLEOTIDE SEQUENCE</scope>
    <source>
        <strain evidence="2">NBRC 107745</strain>
    </source>
</reference>
<feature type="region of interest" description="Disordered" evidence="1">
    <location>
        <begin position="1"/>
        <end position="61"/>
    </location>
</feature>
<dbReference type="EMBL" id="BOPD01000025">
    <property type="protein sequence ID" value="GIJ34907.1"/>
    <property type="molecule type" value="Genomic_DNA"/>
</dbReference>
<gene>
    <name evidence="2" type="ORF">Vse01_40550</name>
</gene>
<dbReference type="Proteomes" id="UP000607311">
    <property type="component" value="Unassembled WGS sequence"/>
</dbReference>
<proteinExistence type="predicted"/>
<name>A0A9W5XLC8_9ACTN</name>
<comment type="caution">
    <text evidence="2">The sequence shown here is derived from an EMBL/GenBank/DDBJ whole genome shotgun (WGS) entry which is preliminary data.</text>
</comment>
<protein>
    <submittedName>
        <fullName evidence="2">Uncharacterized protein</fullName>
    </submittedName>
</protein>
<keyword evidence="3" id="KW-1185">Reference proteome</keyword>
<sequence>MCVRDDKSPNAPLPVPARAAEAPRRRRPGAVLVDSGRPSRPAQPSTGRESSAEKAGTTGSAVAEHAVAISVKQVIGDMSDWSLPAYDVGCRDVLTDKPDLVGSFRRRRCLASL</sequence>
<dbReference type="AlphaFoldDB" id="A0A9W5XLC8"/>
<evidence type="ECO:0000256" key="1">
    <source>
        <dbReference type="SAM" id="MobiDB-lite"/>
    </source>
</evidence>
<evidence type="ECO:0000313" key="3">
    <source>
        <dbReference type="Proteomes" id="UP000607311"/>
    </source>
</evidence>
<accession>A0A9W5XLC8</accession>
<organism evidence="2 3">
    <name type="scientific">Micromonospora sediminimaris</name>
    <dbReference type="NCBI Taxonomy" id="547162"/>
    <lineage>
        <taxon>Bacteria</taxon>
        <taxon>Bacillati</taxon>
        <taxon>Actinomycetota</taxon>
        <taxon>Actinomycetes</taxon>
        <taxon>Micromonosporales</taxon>
        <taxon>Micromonosporaceae</taxon>
        <taxon>Micromonospora</taxon>
    </lineage>
</organism>
<evidence type="ECO:0000313" key="2">
    <source>
        <dbReference type="EMBL" id="GIJ34907.1"/>
    </source>
</evidence>